<accession>A0A2P2JK72</accession>
<organism evidence="1">
    <name type="scientific">Rhizophora mucronata</name>
    <name type="common">Asiatic mangrove</name>
    <dbReference type="NCBI Taxonomy" id="61149"/>
    <lineage>
        <taxon>Eukaryota</taxon>
        <taxon>Viridiplantae</taxon>
        <taxon>Streptophyta</taxon>
        <taxon>Embryophyta</taxon>
        <taxon>Tracheophyta</taxon>
        <taxon>Spermatophyta</taxon>
        <taxon>Magnoliopsida</taxon>
        <taxon>eudicotyledons</taxon>
        <taxon>Gunneridae</taxon>
        <taxon>Pentapetalae</taxon>
        <taxon>rosids</taxon>
        <taxon>fabids</taxon>
        <taxon>Malpighiales</taxon>
        <taxon>Rhizophoraceae</taxon>
        <taxon>Rhizophora</taxon>
    </lineage>
</organism>
<dbReference type="EMBL" id="GGEC01013371">
    <property type="protein sequence ID" value="MBW93854.1"/>
    <property type="molecule type" value="Transcribed_RNA"/>
</dbReference>
<dbReference type="AlphaFoldDB" id="A0A2P2JK72"/>
<name>A0A2P2JK72_RHIMU</name>
<sequence length="35" mass="4322">MLRANVIHKSRKWILITARIAVPVYYKWTPWKIIR</sequence>
<evidence type="ECO:0000313" key="1">
    <source>
        <dbReference type="EMBL" id="MBW93854.1"/>
    </source>
</evidence>
<protein>
    <submittedName>
        <fullName evidence="1">Uncharacterized protein</fullName>
    </submittedName>
</protein>
<reference evidence="1" key="1">
    <citation type="submission" date="2018-02" db="EMBL/GenBank/DDBJ databases">
        <title>Rhizophora mucronata_Transcriptome.</title>
        <authorList>
            <person name="Meera S.P."/>
            <person name="Sreeshan A."/>
            <person name="Augustine A."/>
        </authorList>
    </citation>
    <scope>NUCLEOTIDE SEQUENCE</scope>
    <source>
        <tissue evidence="1">Leaf</tissue>
    </source>
</reference>
<proteinExistence type="predicted"/>